<evidence type="ECO:0000313" key="1">
    <source>
        <dbReference type="EMBL" id="CAJ2644938.1"/>
    </source>
</evidence>
<protein>
    <submittedName>
        <fullName evidence="1">Uncharacterized protein</fullName>
    </submittedName>
</protein>
<dbReference type="Proteomes" id="UP001177021">
    <property type="component" value="Unassembled WGS sequence"/>
</dbReference>
<gene>
    <name evidence="1" type="ORF">MILVUS5_LOCUS13893</name>
</gene>
<keyword evidence="2" id="KW-1185">Reference proteome</keyword>
<proteinExistence type="predicted"/>
<accession>A0ACB0JLT8</accession>
<sequence>MASSNGKVEVEVEVKSNAEKFWSTLKDSATIFPRAFPYDYKSIEILEGDGKTAGSIRLVTFGEGSPLVKITKEKIDVFDDSKRTLTYSVIDGDLLKYFKKFKGHISVTPKGDGSLVKWSSEFEKGSHEVPEPELIKEFAVKTFLKVDDYTLNA</sequence>
<evidence type="ECO:0000313" key="2">
    <source>
        <dbReference type="Proteomes" id="UP001177021"/>
    </source>
</evidence>
<comment type="caution">
    <text evidence="1">The sequence shown here is derived from an EMBL/GenBank/DDBJ whole genome shotgun (WGS) entry which is preliminary data.</text>
</comment>
<organism evidence="1 2">
    <name type="scientific">Trifolium pratense</name>
    <name type="common">Red clover</name>
    <dbReference type="NCBI Taxonomy" id="57577"/>
    <lineage>
        <taxon>Eukaryota</taxon>
        <taxon>Viridiplantae</taxon>
        <taxon>Streptophyta</taxon>
        <taxon>Embryophyta</taxon>
        <taxon>Tracheophyta</taxon>
        <taxon>Spermatophyta</taxon>
        <taxon>Magnoliopsida</taxon>
        <taxon>eudicotyledons</taxon>
        <taxon>Gunneridae</taxon>
        <taxon>Pentapetalae</taxon>
        <taxon>rosids</taxon>
        <taxon>fabids</taxon>
        <taxon>Fabales</taxon>
        <taxon>Fabaceae</taxon>
        <taxon>Papilionoideae</taxon>
        <taxon>50 kb inversion clade</taxon>
        <taxon>NPAAA clade</taxon>
        <taxon>Hologalegina</taxon>
        <taxon>IRL clade</taxon>
        <taxon>Trifolieae</taxon>
        <taxon>Trifolium</taxon>
    </lineage>
</organism>
<dbReference type="EMBL" id="CASHSV030000055">
    <property type="protein sequence ID" value="CAJ2644938.1"/>
    <property type="molecule type" value="Genomic_DNA"/>
</dbReference>
<name>A0ACB0JLT8_TRIPR</name>
<reference evidence="1" key="1">
    <citation type="submission" date="2023-10" db="EMBL/GenBank/DDBJ databases">
        <authorList>
            <person name="Rodriguez Cubillos JULIANA M."/>
            <person name="De Vega J."/>
        </authorList>
    </citation>
    <scope>NUCLEOTIDE SEQUENCE</scope>
</reference>